<evidence type="ECO:0000313" key="2">
    <source>
        <dbReference type="EMBL" id="QSX34870.1"/>
    </source>
</evidence>
<feature type="compositionally biased region" description="Polar residues" evidence="1">
    <location>
        <begin position="41"/>
        <end position="53"/>
    </location>
</feature>
<dbReference type="Gene3D" id="1.10.1220.10">
    <property type="entry name" value="Met repressor-like"/>
    <property type="match status" value="1"/>
</dbReference>
<proteinExistence type="predicted"/>
<accession>A0ABX7QV59</accession>
<evidence type="ECO:0000313" key="3">
    <source>
        <dbReference type="Proteomes" id="UP000662770"/>
    </source>
</evidence>
<dbReference type="RefSeq" id="WP_207356067.1">
    <property type="nucleotide sequence ID" value="NZ_CP071503.1"/>
</dbReference>
<dbReference type="EMBL" id="CP071503">
    <property type="protein sequence ID" value="QSX34870.1"/>
    <property type="molecule type" value="Genomic_DNA"/>
</dbReference>
<gene>
    <name evidence="2" type="ORF">JYB87_06505</name>
</gene>
<name>A0ABX7QV59_9GAMM</name>
<protein>
    <submittedName>
        <fullName evidence="2">Replication protein RepA</fullName>
    </submittedName>
</protein>
<evidence type="ECO:0000256" key="1">
    <source>
        <dbReference type="SAM" id="MobiDB-lite"/>
    </source>
</evidence>
<reference evidence="2 3" key="1">
    <citation type="submission" date="2021-03" db="EMBL/GenBank/DDBJ databases">
        <title>Novel species identification of genus Shewanella.</title>
        <authorList>
            <person name="Liu G."/>
            <person name="Zhang Q."/>
        </authorList>
    </citation>
    <scope>NUCLEOTIDE SEQUENCE [LARGE SCALE GENOMIC DNA]</scope>
    <source>
        <strain evidence="2 3">FJAT-51800</strain>
    </source>
</reference>
<sequence>MSLTDLKRNLVKKKPSKVSIEDFIDDATNYAAGKPSKLEVSDNSSAQSTTQAKTAEKPVKQFRHATFTLTEQSISQLDELSQQTGMAKSKLLRIFIANFSQLSDDEQAGLLALCEQANEQG</sequence>
<dbReference type="Proteomes" id="UP000662770">
    <property type="component" value="Chromosome"/>
</dbReference>
<feature type="region of interest" description="Disordered" evidence="1">
    <location>
        <begin position="34"/>
        <end position="58"/>
    </location>
</feature>
<keyword evidence="3" id="KW-1185">Reference proteome</keyword>
<organism evidence="2 3">
    <name type="scientific">Shewanella avicenniae</name>
    <dbReference type="NCBI Taxonomy" id="2814294"/>
    <lineage>
        <taxon>Bacteria</taxon>
        <taxon>Pseudomonadati</taxon>
        <taxon>Pseudomonadota</taxon>
        <taxon>Gammaproteobacteria</taxon>
        <taxon>Alteromonadales</taxon>
        <taxon>Shewanellaceae</taxon>
        <taxon>Shewanella</taxon>
    </lineage>
</organism>
<dbReference type="InterPro" id="IPR013321">
    <property type="entry name" value="Arc_rbn_hlx_hlx"/>
</dbReference>